<dbReference type="GO" id="GO:0006644">
    <property type="term" value="P:phospholipid metabolic process"/>
    <property type="evidence" value="ECO:0007669"/>
    <property type="project" value="InterPro"/>
</dbReference>
<sequence length="187" mass="20728">MAGDNVGFGLMKFLALLAAAVTVLASPLQMERRQSDLVAITDKLLYSTSLPDFVARRNARDPPSLDWTSDGCTSSPDNPLGFPFTPACNRHDFGYQNYRIQSRFTQSNKFNIDNNFLLDLNNQCNGLNIIARGTCRALADVYYAAVRAFGGSDATPGKRNEDLEKEYNEKLAIYNVLLAEAKKGNYI</sequence>
<dbReference type="InterPro" id="IPR015141">
    <property type="entry name" value="PLipase_A2_prok/fun"/>
</dbReference>
<dbReference type="Gene3D" id="1.20.90.10">
    <property type="entry name" value="Phospholipase A2 domain"/>
    <property type="match status" value="1"/>
</dbReference>
<evidence type="ECO:0000313" key="2">
    <source>
        <dbReference type="Proteomes" id="UP000294847"/>
    </source>
</evidence>
<dbReference type="GO" id="GO:0050482">
    <property type="term" value="P:arachidonate secretion"/>
    <property type="evidence" value="ECO:0007669"/>
    <property type="project" value="InterPro"/>
</dbReference>
<accession>A0A4P7N7V8</accession>
<dbReference type="GO" id="GO:0004623">
    <property type="term" value="F:phospholipase A2 activity"/>
    <property type="evidence" value="ECO:0007669"/>
    <property type="project" value="InterPro"/>
</dbReference>
<dbReference type="PANTHER" id="PTHR40787:SF3">
    <property type="entry name" value="PROTEIN TRANSPORT PROTEIN SEC39"/>
    <property type="match status" value="1"/>
</dbReference>
<dbReference type="SUPFAM" id="SSF48619">
    <property type="entry name" value="Phospholipase A2, PLA2"/>
    <property type="match status" value="1"/>
</dbReference>
<organism evidence="1 2">
    <name type="scientific">Pyricularia oryzae</name>
    <name type="common">Rice blast fungus</name>
    <name type="synonym">Magnaporthe oryzae</name>
    <dbReference type="NCBI Taxonomy" id="318829"/>
    <lineage>
        <taxon>Eukaryota</taxon>
        <taxon>Fungi</taxon>
        <taxon>Dikarya</taxon>
        <taxon>Ascomycota</taxon>
        <taxon>Pezizomycotina</taxon>
        <taxon>Sordariomycetes</taxon>
        <taxon>Sordariomycetidae</taxon>
        <taxon>Magnaporthales</taxon>
        <taxon>Pyriculariaceae</taxon>
        <taxon>Pyricularia</taxon>
    </lineage>
</organism>
<dbReference type="Proteomes" id="UP000294847">
    <property type="component" value="Chromosome 2"/>
</dbReference>
<dbReference type="PANTHER" id="PTHR40787">
    <property type="entry name" value="SECRETED PROTEIN"/>
    <property type="match status" value="1"/>
</dbReference>
<dbReference type="OMA" id="CCDWSSD"/>
<name>A0A4P7N7V8_PYROR</name>
<dbReference type="AlphaFoldDB" id="A0A4P7N7V8"/>
<reference evidence="1 2" key="1">
    <citation type="journal article" date="2019" name="Mol. Biol. Evol.">
        <title>Blast fungal genomes show frequent chromosomal changes, gene gains and losses, and effector gene turnover.</title>
        <authorList>
            <person name="Gomez Luciano L.B."/>
            <person name="Jason Tsai I."/>
            <person name="Chuma I."/>
            <person name="Tosa Y."/>
            <person name="Chen Y.H."/>
            <person name="Li J.Y."/>
            <person name="Li M.Y."/>
            <person name="Jade Lu M.Y."/>
            <person name="Nakayashiki H."/>
            <person name="Li W.H."/>
        </authorList>
    </citation>
    <scope>NUCLEOTIDE SEQUENCE [LARGE SCALE GENOMIC DNA]</scope>
    <source>
        <strain evidence="1">MZ5-1-6</strain>
    </source>
</reference>
<dbReference type="SMR" id="A0A4P7N7V8"/>
<proteinExistence type="predicted"/>
<protein>
    <submittedName>
        <fullName evidence="1">Uncharacterized protein</fullName>
    </submittedName>
</protein>
<dbReference type="Pfam" id="PF09056">
    <property type="entry name" value="Phospholip_A2_3"/>
    <property type="match status" value="1"/>
</dbReference>
<dbReference type="EMBL" id="CP034205">
    <property type="protein sequence ID" value="QBZ56150.1"/>
    <property type="molecule type" value="Genomic_DNA"/>
</dbReference>
<evidence type="ECO:0000313" key="1">
    <source>
        <dbReference type="EMBL" id="QBZ56150.1"/>
    </source>
</evidence>
<dbReference type="InterPro" id="IPR036444">
    <property type="entry name" value="PLipase_A2_dom_sf"/>
</dbReference>
<gene>
    <name evidence="1" type="ORF">PoMZ_01056</name>
</gene>